<name>A0A1M5SCV7_9ALTE</name>
<evidence type="ECO:0000313" key="2">
    <source>
        <dbReference type="Proteomes" id="UP000184520"/>
    </source>
</evidence>
<accession>A0A1M5SCV7</accession>
<protein>
    <recommendedName>
        <fullName evidence="3">DUF1249 domain-containing protein</fullName>
    </recommendedName>
</protein>
<dbReference type="Pfam" id="PF06853">
    <property type="entry name" value="DUF1249"/>
    <property type="match status" value="1"/>
</dbReference>
<keyword evidence="2" id="KW-1185">Reference proteome</keyword>
<dbReference type="PANTHER" id="PTHR38774">
    <property type="entry name" value="CYTOPLASMIC PROTEIN-RELATED"/>
    <property type="match status" value="1"/>
</dbReference>
<reference evidence="2" key="1">
    <citation type="submission" date="2016-11" db="EMBL/GenBank/DDBJ databases">
        <authorList>
            <person name="Varghese N."/>
            <person name="Submissions S."/>
        </authorList>
    </citation>
    <scope>NUCLEOTIDE SEQUENCE [LARGE SCALE GENOMIC DNA]</scope>
    <source>
        <strain evidence="2">CGMCC 1.8995</strain>
    </source>
</reference>
<dbReference type="EMBL" id="FQWD01000009">
    <property type="protein sequence ID" value="SHH36364.1"/>
    <property type="molecule type" value="Genomic_DNA"/>
</dbReference>
<dbReference type="Proteomes" id="UP000184520">
    <property type="component" value="Unassembled WGS sequence"/>
</dbReference>
<dbReference type="AlphaFoldDB" id="A0A1M5SCV7"/>
<evidence type="ECO:0000313" key="1">
    <source>
        <dbReference type="EMBL" id="SHH36364.1"/>
    </source>
</evidence>
<dbReference type="PANTHER" id="PTHR38774:SF1">
    <property type="entry name" value="CYTOPLASMIC PROTEIN"/>
    <property type="match status" value="1"/>
</dbReference>
<dbReference type="InterPro" id="IPR009659">
    <property type="entry name" value="DUF1249"/>
</dbReference>
<gene>
    <name evidence="1" type="ORF">SAMN05216361_4390</name>
</gene>
<proteinExistence type="predicted"/>
<sequence>MATPLRKYVPNLPTLQAICERNYVHLLSMLPDCDTEELIYRFSAGKGLSYQIQIIESARYTSTLAIEQVDVATPDFMKPAMTVRLYHDARMAEVTSSQNAGALAPSYEYPNAKMRLRNEKHMVNLFLTEWLHFCLNHDAQPIAQPQ</sequence>
<evidence type="ECO:0008006" key="3">
    <source>
        <dbReference type="Google" id="ProtNLM"/>
    </source>
</evidence>
<dbReference type="STRING" id="634436.SAMN05216361_4390"/>
<organism evidence="1 2">
    <name type="scientific">Marisediminitalea aggregata</name>
    <dbReference type="NCBI Taxonomy" id="634436"/>
    <lineage>
        <taxon>Bacteria</taxon>
        <taxon>Pseudomonadati</taxon>
        <taxon>Pseudomonadota</taxon>
        <taxon>Gammaproteobacteria</taxon>
        <taxon>Alteromonadales</taxon>
        <taxon>Alteromonadaceae</taxon>
        <taxon>Marisediminitalea</taxon>
    </lineage>
</organism>